<dbReference type="EMBL" id="JANTQA010000042">
    <property type="protein sequence ID" value="KAJ3435257.1"/>
    <property type="molecule type" value="Genomic_DNA"/>
</dbReference>
<organism evidence="2 3">
    <name type="scientific">Anaeramoeba flamelloides</name>
    <dbReference type="NCBI Taxonomy" id="1746091"/>
    <lineage>
        <taxon>Eukaryota</taxon>
        <taxon>Metamonada</taxon>
        <taxon>Anaeramoebidae</taxon>
        <taxon>Anaeramoeba</taxon>
    </lineage>
</organism>
<gene>
    <name evidence="2" type="ORF">M0812_02388</name>
</gene>
<proteinExistence type="predicted"/>
<feature type="compositionally biased region" description="Low complexity" evidence="1">
    <location>
        <begin position="39"/>
        <end position="76"/>
    </location>
</feature>
<dbReference type="Proteomes" id="UP001146793">
    <property type="component" value="Unassembled WGS sequence"/>
</dbReference>
<name>A0AAV7Z4S4_9EUKA</name>
<feature type="compositionally biased region" description="Low complexity" evidence="1">
    <location>
        <begin position="83"/>
        <end position="105"/>
    </location>
</feature>
<evidence type="ECO:0000313" key="2">
    <source>
        <dbReference type="EMBL" id="KAJ3435257.1"/>
    </source>
</evidence>
<comment type="caution">
    <text evidence="2">The sequence shown here is derived from an EMBL/GenBank/DDBJ whole genome shotgun (WGS) entry which is preliminary data.</text>
</comment>
<evidence type="ECO:0000313" key="3">
    <source>
        <dbReference type="Proteomes" id="UP001146793"/>
    </source>
</evidence>
<evidence type="ECO:0000256" key="1">
    <source>
        <dbReference type="SAM" id="MobiDB-lite"/>
    </source>
</evidence>
<feature type="region of interest" description="Disordered" evidence="1">
    <location>
        <begin position="1"/>
        <end position="123"/>
    </location>
</feature>
<accession>A0AAV7Z4S4</accession>
<reference evidence="2" key="1">
    <citation type="submission" date="2022-08" db="EMBL/GenBank/DDBJ databases">
        <title>Novel sulphate-reducing endosymbionts in the free-living metamonad Anaeramoeba.</title>
        <authorList>
            <person name="Jerlstrom-Hultqvist J."/>
            <person name="Cepicka I."/>
            <person name="Gallot-Lavallee L."/>
            <person name="Salas-Leiva D."/>
            <person name="Curtis B.A."/>
            <person name="Zahonova K."/>
            <person name="Pipaliya S."/>
            <person name="Dacks J."/>
            <person name="Roger A.J."/>
        </authorList>
    </citation>
    <scope>NUCLEOTIDE SEQUENCE</scope>
    <source>
        <strain evidence="2">Busselton2</strain>
    </source>
</reference>
<dbReference type="AlphaFoldDB" id="A0AAV7Z4S4"/>
<sequence length="476" mass="54614">MSSKRLEIKKRKNTNSDDSPGSQNEENKNSKNQKTGDISSSPGHSDSNQSNSSDNPRSTSSGSTSSGSYSSGSYSTRSKDSSSTHSSDFSTSSSTFLSSSSSDFSSSEKETQKKSKKVKVKEQTEIIEDGDGWEFIDVFDEMNDYYRLSFTGIFNKMDERETSWAYETFEIIRSIHRLSNVTTPEPSGRTKKIHKPYRKVSARAYKEAYKYMLLGYAVFEMRFDTSNTKLFHDATLVINKKGFELEIKNHGRFWAKKWNQGIHFLLHKSDPLKFAIHLHNDKKDNSIYSCKAENQHSKQVILMTCLIYNKYHKVKNLIGVNKAVEELDIDNLDLSFIPLSLSPGKKFDKLKSSIFQVQKRRIKPKNIINEYYKNGGVNFFVTVIVKLAFPLSPGYLKLRKNQIKIGLNQKTFYKISFKNNVKVFRNPTQSKIFMISWKKSNKNCSVYILVSSKSERSLITRSIMKFSTFFTDNNVK</sequence>
<protein>
    <submittedName>
        <fullName evidence="2">Endochitinase a</fullName>
    </submittedName>
</protein>